<dbReference type="AlphaFoldDB" id="A0A9W9GLQ4"/>
<evidence type="ECO:0000256" key="2">
    <source>
        <dbReference type="ARBA" id="ARBA00023315"/>
    </source>
</evidence>
<dbReference type="Gene3D" id="3.30.559.10">
    <property type="entry name" value="Chloramphenicol acetyltransferase-like domain"/>
    <property type="match status" value="2"/>
</dbReference>
<reference evidence="3" key="1">
    <citation type="submission" date="2022-11" db="EMBL/GenBank/DDBJ databases">
        <authorList>
            <person name="Petersen C."/>
        </authorList>
    </citation>
    <scope>NUCLEOTIDE SEQUENCE</scope>
    <source>
        <strain evidence="3">IBT 22155</strain>
    </source>
</reference>
<dbReference type="GO" id="GO:0016747">
    <property type="term" value="F:acyltransferase activity, transferring groups other than amino-acyl groups"/>
    <property type="evidence" value="ECO:0007669"/>
    <property type="project" value="TreeGrafter"/>
</dbReference>
<proteinExistence type="predicted"/>
<evidence type="ECO:0008006" key="5">
    <source>
        <dbReference type="Google" id="ProtNLM"/>
    </source>
</evidence>
<keyword evidence="2" id="KW-0012">Acyltransferase</keyword>
<protein>
    <recommendedName>
        <fullName evidence="5">Transferase</fullName>
    </recommendedName>
</protein>
<dbReference type="PANTHER" id="PTHR31642:SF11">
    <property type="entry name" value="SHIKIMATE O-HYDROXYCINNAMOYLTRANSFERASE"/>
    <property type="match status" value="1"/>
</dbReference>
<dbReference type="OrthoDB" id="444127at2759"/>
<reference evidence="3" key="2">
    <citation type="journal article" date="2023" name="IMA Fungus">
        <title>Comparative genomic study of the Penicillium genus elucidates a diverse pangenome and 15 lateral gene transfer events.</title>
        <authorList>
            <person name="Petersen C."/>
            <person name="Sorensen T."/>
            <person name="Nielsen M.R."/>
            <person name="Sondergaard T.E."/>
            <person name="Sorensen J.L."/>
            <person name="Fitzpatrick D.A."/>
            <person name="Frisvad J.C."/>
            <person name="Nielsen K.L."/>
        </authorList>
    </citation>
    <scope>NUCLEOTIDE SEQUENCE</scope>
    <source>
        <strain evidence="3">IBT 22155</strain>
    </source>
</reference>
<comment type="caution">
    <text evidence="3">The sequence shown here is derived from an EMBL/GenBank/DDBJ whole genome shotgun (WGS) entry which is preliminary data.</text>
</comment>
<organism evidence="3 4">
    <name type="scientific">Penicillium bovifimosum</name>
    <dbReference type="NCBI Taxonomy" id="126998"/>
    <lineage>
        <taxon>Eukaryota</taxon>
        <taxon>Fungi</taxon>
        <taxon>Dikarya</taxon>
        <taxon>Ascomycota</taxon>
        <taxon>Pezizomycotina</taxon>
        <taxon>Eurotiomycetes</taxon>
        <taxon>Eurotiomycetidae</taxon>
        <taxon>Eurotiales</taxon>
        <taxon>Aspergillaceae</taxon>
        <taxon>Penicillium</taxon>
    </lineage>
</organism>
<gene>
    <name evidence="3" type="ORF">N7515_007761</name>
</gene>
<dbReference type="InterPro" id="IPR023213">
    <property type="entry name" value="CAT-like_dom_sf"/>
</dbReference>
<sequence>MVPNRVRVSTRHTLNCQNEVTVAVLKTPFKLGPLDYTVPASLTIGAIFVYQRPASIPQNVLLRVDRLKDAAAILLDYYPHLTGRLQENPASRVAEIVQIGAGVELWEANCDLRLGNIAASSPSNRLLMHNLPASGDALIPEFPLACGAIGHNPILAIQHTRFACGGVALGFRIQHSVCDPTGLLRLVRDLAGIYRRIRDFSPPALVFLPVLHSYRSTYPREQCSYRPLNLYLEEDATMELETADGPSKVSSRVLRFSGPELIALKQAATNPDPRYRHPVSSFEALSAYLYQRIYQARIEALIHQRLPPFPKLSRLNRTIWLTVDMRDPVRLDLSPDYFPNAGYCVIVDSSYTDPELYPRWMIASYIHYAFSTMDMHRVIKTLEWVAAQRDKSRIRSTTEFREGCFAISEWTKEDTYFDVDFDVDQDGDPITPSLVAKPFTEVELVDGLAYVMSTEEKTKRMKQGLVTPVNHTWALDVYLALNDSVWTFLDTDPNFRKLYA</sequence>
<evidence type="ECO:0000313" key="4">
    <source>
        <dbReference type="Proteomes" id="UP001149079"/>
    </source>
</evidence>
<evidence type="ECO:0000313" key="3">
    <source>
        <dbReference type="EMBL" id="KAJ5123936.1"/>
    </source>
</evidence>
<dbReference type="Proteomes" id="UP001149079">
    <property type="component" value="Unassembled WGS sequence"/>
</dbReference>
<name>A0A9W9GLQ4_9EURO</name>
<dbReference type="InterPro" id="IPR050317">
    <property type="entry name" value="Plant_Fungal_Acyltransferase"/>
</dbReference>
<dbReference type="GeneID" id="81407675"/>
<dbReference type="Pfam" id="PF02458">
    <property type="entry name" value="Transferase"/>
    <property type="match status" value="1"/>
</dbReference>
<dbReference type="PANTHER" id="PTHR31642">
    <property type="entry name" value="TRICHOTHECENE 3-O-ACETYLTRANSFERASE"/>
    <property type="match status" value="1"/>
</dbReference>
<dbReference type="EMBL" id="JAPQKL010000006">
    <property type="protein sequence ID" value="KAJ5123936.1"/>
    <property type="molecule type" value="Genomic_DNA"/>
</dbReference>
<dbReference type="RefSeq" id="XP_056518335.1">
    <property type="nucleotide sequence ID" value="XM_056668505.1"/>
</dbReference>
<keyword evidence="1" id="KW-0808">Transferase</keyword>
<keyword evidence="4" id="KW-1185">Reference proteome</keyword>
<evidence type="ECO:0000256" key="1">
    <source>
        <dbReference type="ARBA" id="ARBA00022679"/>
    </source>
</evidence>
<accession>A0A9W9GLQ4</accession>